<evidence type="ECO:0000313" key="3">
    <source>
        <dbReference type="Proteomes" id="UP000051612"/>
    </source>
</evidence>
<proteinExistence type="predicted"/>
<feature type="transmembrane region" description="Helical" evidence="1">
    <location>
        <begin position="12"/>
        <end position="31"/>
    </location>
</feature>
<protein>
    <submittedName>
        <fullName evidence="2">Uncharacterized protein</fullName>
    </submittedName>
</protein>
<gene>
    <name evidence="2" type="ORF">FC48_GL001652</name>
</gene>
<dbReference type="Proteomes" id="UP000051612">
    <property type="component" value="Unassembled WGS sequence"/>
</dbReference>
<keyword evidence="1" id="KW-0812">Transmembrane</keyword>
<dbReference type="PROSITE" id="PS51257">
    <property type="entry name" value="PROKAR_LIPOPROTEIN"/>
    <property type="match status" value="1"/>
</dbReference>
<evidence type="ECO:0000256" key="1">
    <source>
        <dbReference type="SAM" id="Phobius"/>
    </source>
</evidence>
<sequence>MKKYITKRHFSLALISLLGGCLVFSLVWLGLKNHSVVRHDENAQANNKVRYVLVNQDNGAKFNGKEYNLGGDF</sequence>
<keyword evidence="1" id="KW-1133">Transmembrane helix</keyword>
<dbReference type="PATRIC" id="fig|1423772.3.peg.1759"/>
<accession>A0A0R2BCI0</accession>
<reference evidence="2 3" key="1">
    <citation type="journal article" date="2015" name="Genome Announc.">
        <title>Expanding the biotechnology potential of lactobacilli through comparative genomics of 213 strains and associated genera.</title>
        <authorList>
            <person name="Sun Z."/>
            <person name="Harris H.M."/>
            <person name="McCann A."/>
            <person name="Guo C."/>
            <person name="Argimon S."/>
            <person name="Zhang W."/>
            <person name="Yang X."/>
            <person name="Jeffery I.B."/>
            <person name="Cooney J.C."/>
            <person name="Kagawa T.F."/>
            <person name="Liu W."/>
            <person name="Song Y."/>
            <person name="Salvetti E."/>
            <person name="Wrobel A."/>
            <person name="Rasinkangas P."/>
            <person name="Parkhill J."/>
            <person name="Rea M.C."/>
            <person name="O'Sullivan O."/>
            <person name="Ritari J."/>
            <person name="Douillard F.P."/>
            <person name="Paul Ross R."/>
            <person name="Yang R."/>
            <person name="Briner A.E."/>
            <person name="Felis G.E."/>
            <person name="de Vos W.M."/>
            <person name="Barrangou R."/>
            <person name="Klaenhammer T.R."/>
            <person name="Caufield P.W."/>
            <person name="Cui Y."/>
            <person name="Zhang H."/>
            <person name="O'Toole P.W."/>
        </authorList>
    </citation>
    <scope>NUCLEOTIDE SEQUENCE [LARGE SCALE GENOMIC DNA]</scope>
    <source>
        <strain evidence="2 3">DSM 20452</strain>
    </source>
</reference>
<evidence type="ECO:0000313" key="2">
    <source>
        <dbReference type="EMBL" id="KRM76485.1"/>
    </source>
</evidence>
<name>A0A0R2BCI0_9LACO</name>
<dbReference type="AlphaFoldDB" id="A0A0R2BCI0"/>
<keyword evidence="1" id="KW-0472">Membrane</keyword>
<dbReference type="EMBL" id="AYYN01000035">
    <property type="protein sequence ID" value="KRM76485.1"/>
    <property type="molecule type" value="Genomic_DNA"/>
</dbReference>
<comment type="caution">
    <text evidence="2">The sequence shown here is derived from an EMBL/GenBank/DDBJ whole genome shotgun (WGS) entry which is preliminary data.</text>
</comment>
<dbReference type="RefSeq" id="WP_056958566.1">
    <property type="nucleotide sequence ID" value="NZ_AYYN01000035.1"/>
</dbReference>
<organism evidence="2 3">
    <name type="scientific">Ligilactobacillus murinus DSM 20452 = NBRC 14221</name>
    <dbReference type="NCBI Taxonomy" id="1423772"/>
    <lineage>
        <taxon>Bacteria</taxon>
        <taxon>Bacillati</taxon>
        <taxon>Bacillota</taxon>
        <taxon>Bacilli</taxon>
        <taxon>Lactobacillales</taxon>
        <taxon>Lactobacillaceae</taxon>
        <taxon>Ligilactobacillus</taxon>
    </lineage>
</organism>